<reference evidence="5 6" key="1">
    <citation type="journal article" date="2018" name="PLoS Pathog.">
        <title>Evolution of structural diversity of trichothecenes, a family of toxins produced by plant pathogenic and entomopathogenic fungi.</title>
        <authorList>
            <person name="Proctor R.H."/>
            <person name="McCormick S.P."/>
            <person name="Kim H.S."/>
            <person name="Cardoza R.E."/>
            <person name="Stanley A.M."/>
            <person name="Lindo L."/>
            <person name="Kelly A."/>
            <person name="Brown D.W."/>
            <person name="Lee T."/>
            <person name="Vaughan M.M."/>
            <person name="Alexander N.J."/>
            <person name="Busman M."/>
            <person name="Gutierrez S."/>
        </authorList>
    </citation>
    <scope>NUCLEOTIDE SEQUENCE [LARGE SCALE GENOMIC DNA]</scope>
    <source>
        <strain evidence="5 6">IBT 40837</strain>
    </source>
</reference>
<dbReference type="SMART" id="SM01340">
    <property type="entry name" value="DNA_mis_repair"/>
    <property type="match status" value="1"/>
</dbReference>
<dbReference type="PANTHER" id="PTHR10073">
    <property type="entry name" value="DNA MISMATCH REPAIR PROTEIN MLH, PMS, MUTL"/>
    <property type="match status" value="1"/>
</dbReference>
<feature type="compositionally biased region" description="Low complexity" evidence="3">
    <location>
        <begin position="704"/>
        <end position="719"/>
    </location>
</feature>
<dbReference type="GO" id="GO:0006298">
    <property type="term" value="P:mismatch repair"/>
    <property type="evidence" value="ECO:0007669"/>
    <property type="project" value="InterPro"/>
</dbReference>
<dbReference type="NCBIfam" id="TIGR00585">
    <property type="entry name" value="mutl"/>
    <property type="match status" value="1"/>
</dbReference>
<keyword evidence="6" id="KW-1185">Reference proteome</keyword>
<dbReference type="FunFam" id="3.30.565.10:FF:000017">
    <property type="entry name" value="PMS1 homolog 1, mismatch repair system component"/>
    <property type="match status" value="1"/>
</dbReference>
<dbReference type="PANTHER" id="PTHR10073:SF41">
    <property type="entry name" value="MISMATCH REPAIR PROTEIN, PUTATIVE (AFU_ORTHOLOGUE AFUA_8G05820)-RELATED"/>
    <property type="match status" value="1"/>
</dbReference>
<comment type="caution">
    <text evidence="5">The sequence shown here is derived from an EMBL/GenBank/DDBJ whole genome shotgun (WGS) entry which is preliminary data.</text>
</comment>
<feature type="region of interest" description="Disordered" evidence="3">
    <location>
        <begin position="808"/>
        <end position="846"/>
    </location>
</feature>
<dbReference type="GO" id="GO:0030983">
    <property type="term" value="F:mismatched DNA binding"/>
    <property type="evidence" value="ECO:0007669"/>
    <property type="project" value="InterPro"/>
</dbReference>
<comment type="similarity">
    <text evidence="1">Belongs to the DNA mismatch repair MutL/HexB family.</text>
</comment>
<feature type="region of interest" description="Disordered" evidence="3">
    <location>
        <begin position="700"/>
        <end position="726"/>
    </location>
</feature>
<proteinExistence type="inferred from homology"/>
<dbReference type="InterPro" id="IPR036890">
    <property type="entry name" value="HATPase_C_sf"/>
</dbReference>
<dbReference type="OrthoDB" id="10263226at2759"/>
<feature type="compositionally biased region" description="Basic and acidic residues" evidence="3">
    <location>
        <begin position="423"/>
        <end position="438"/>
    </location>
</feature>
<dbReference type="InterPro" id="IPR020568">
    <property type="entry name" value="Ribosomal_Su5_D2-typ_SF"/>
</dbReference>
<evidence type="ECO:0000313" key="5">
    <source>
        <dbReference type="EMBL" id="RFU75605.1"/>
    </source>
</evidence>
<dbReference type="InterPro" id="IPR002099">
    <property type="entry name" value="MutL/Mlh/PMS"/>
</dbReference>
<accession>A0A395NHN9</accession>
<feature type="compositionally biased region" description="Polar residues" evidence="3">
    <location>
        <begin position="600"/>
        <end position="616"/>
    </location>
</feature>
<feature type="compositionally biased region" description="Polar residues" evidence="3">
    <location>
        <begin position="465"/>
        <end position="476"/>
    </location>
</feature>
<organism evidence="5 6">
    <name type="scientific">Trichoderma arundinaceum</name>
    <dbReference type="NCBI Taxonomy" id="490622"/>
    <lineage>
        <taxon>Eukaryota</taxon>
        <taxon>Fungi</taxon>
        <taxon>Dikarya</taxon>
        <taxon>Ascomycota</taxon>
        <taxon>Pezizomycotina</taxon>
        <taxon>Sordariomycetes</taxon>
        <taxon>Hypocreomycetidae</taxon>
        <taxon>Hypocreales</taxon>
        <taxon>Hypocreaceae</taxon>
        <taxon>Trichoderma</taxon>
    </lineage>
</organism>
<evidence type="ECO:0000256" key="3">
    <source>
        <dbReference type="SAM" id="MobiDB-lite"/>
    </source>
</evidence>
<dbReference type="GO" id="GO:0061982">
    <property type="term" value="P:meiosis I cell cycle process"/>
    <property type="evidence" value="ECO:0007669"/>
    <property type="project" value="UniProtKB-ARBA"/>
</dbReference>
<dbReference type="STRING" id="490622.A0A395NHN9"/>
<dbReference type="InterPro" id="IPR014762">
    <property type="entry name" value="DNA_mismatch_repair_CS"/>
</dbReference>
<dbReference type="GO" id="GO:0140664">
    <property type="term" value="F:ATP-dependent DNA damage sensor activity"/>
    <property type="evidence" value="ECO:0007669"/>
    <property type="project" value="InterPro"/>
</dbReference>
<name>A0A395NHN9_TRIAR</name>
<feature type="region of interest" description="Disordered" evidence="3">
    <location>
        <begin position="600"/>
        <end position="653"/>
    </location>
</feature>
<dbReference type="Pfam" id="PF13589">
    <property type="entry name" value="HATPase_c_3"/>
    <property type="match status" value="1"/>
</dbReference>
<gene>
    <name evidence="5" type="ORF">TARUN_6665</name>
</gene>
<dbReference type="AlphaFoldDB" id="A0A395NHN9"/>
<feature type="region of interest" description="Disordered" evidence="3">
    <location>
        <begin position="419"/>
        <end position="484"/>
    </location>
</feature>
<dbReference type="InterPro" id="IPR013507">
    <property type="entry name" value="DNA_mismatch_S5_2-like"/>
</dbReference>
<dbReference type="PROSITE" id="PS00058">
    <property type="entry name" value="DNA_MISMATCH_REPAIR_1"/>
    <property type="match status" value="1"/>
</dbReference>
<dbReference type="Pfam" id="PF01119">
    <property type="entry name" value="DNA_mis_repair"/>
    <property type="match status" value="1"/>
</dbReference>
<dbReference type="InterPro" id="IPR038973">
    <property type="entry name" value="MutL/Mlh/Pms-like"/>
</dbReference>
<dbReference type="GO" id="GO:0016887">
    <property type="term" value="F:ATP hydrolysis activity"/>
    <property type="evidence" value="ECO:0007669"/>
    <property type="project" value="InterPro"/>
</dbReference>
<dbReference type="Gene3D" id="3.30.565.10">
    <property type="entry name" value="Histidine kinase-like ATPase, C-terminal domain"/>
    <property type="match status" value="1"/>
</dbReference>
<dbReference type="EMBL" id="PXOA01000423">
    <property type="protein sequence ID" value="RFU75605.1"/>
    <property type="molecule type" value="Genomic_DNA"/>
</dbReference>
<sequence length="972" mass="107389">MPISALSQSTVRLLGSSVVITKPCDVVKELIDNAIDAGASLVEIAISPNFLDTIRVRDDGHGIDIDDFDALGRRAHTSKLKAFDELGLRARETLGFRGEALAAMNTFAAVIITTRTAKEVIATRLQLHSVVGGVENRRPVSAPIGTTVQITKLFETLPARKQYCLKNSAKYIQFTKDLLKAYALARPHLRLLFKVLGEASHCWSYTPTSATGVNEAALQIFGKLLANSCIHVSRNSGCDRTAGFQLDQQPSEDFILEALIPKPDFDVQAVKGKGLYLSIDSRPASSTCAIAKKLMTIFKIHLHRIADSEERTNISSPFIRLNIRCPPYSYDANVMPLKDEVVFGDEDKVMTCFEGLCRKIYPKKSLHDPFLARTPLKHHRESDILTATMNHVGGMQPHGITDGPLDTHASGHAVNIQPLYPSKQRDIPQKTSHGDQPSHRRGVPSLSSLQPPSEDGISLVKMRTSKTVNMSRTKSSSTDEDSTINSVDIQVPRSLTTATQVPLARRAGGGAKIPKLSASENIKRYLISRENEAFPIATDETATKRTKLPSPLTSPPAAVGRMPLQPLTESVLNVLNDQIESESEASSAELEVLESINNLETASDTPQGQQRAQRISPNPMLSPLELGPLEPHSPSQLRSVTEWPTPPSSGLLRGARPFVSQFRPLQRPPQRDSPTGNTISHARPRFRATERDRVIPFTLPGQNRQRPAAHRQTAQRTATLSTPRSNVGETRLQLHAQGVHRFNHQRDNSTRDFMRVSKLASQPDIRDHVSQTNLPSLDGLGRRSHLMQRDLMKGLSPSVTLTARMTQDVPNADGGASTTQTRDSIPLSDASVHDAPQDTAPLRKMSGGIEDPRLYLIKRRRSQARHGIARRISSRRLPLEAIPNRLTMQNASTSRRISLRKVKTLARQARLLRYDDITGDWGYAIEFKSMEEAGKVESRLQHAVESWQKTQNQAIEVEYKLRSAAKGKNTSH</sequence>
<evidence type="ECO:0000256" key="1">
    <source>
        <dbReference type="ARBA" id="ARBA00006082"/>
    </source>
</evidence>
<evidence type="ECO:0000256" key="2">
    <source>
        <dbReference type="ARBA" id="ARBA00022763"/>
    </source>
</evidence>
<dbReference type="GO" id="GO:0005524">
    <property type="term" value="F:ATP binding"/>
    <property type="evidence" value="ECO:0007669"/>
    <property type="project" value="InterPro"/>
</dbReference>
<dbReference type="Gene3D" id="3.30.230.10">
    <property type="match status" value="1"/>
</dbReference>
<dbReference type="Proteomes" id="UP000266272">
    <property type="component" value="Unassembled WGS sequence"/>
</dbReference>
<feature type="domain" description="DNA mismatch repair protein S5" evidence="4">
    <location>
        <begin position="217"/>
        <end position="362"/>
    </location>
</feature>
<keyword evidence="2" id="KW-0227">DNA damage</keyword>
<dbReference type="InterPro" id="IPR014721">
    <property type="entry name" value="Ribsml_uS5_D2-typ_fold_subgr"/>
</dbReference>
<dbReference type="SUPFAM" id="SSF54211">
    <property type="entry name" value="Ribosomal protein S5 domain 2-like"/>
    <property type="match status" value="1"/>
</dbReference>
<dbReference type="SUPFAM" id="SSF55874">
    <property type="entry name" value="ATPase domain of HSP90 chaperone/DNA topoisomerase II/histidine kinase"/>
    <property type="match status" value="1"/>
</dbReference>
<evidence type="ECO:0000313" key="6">
    <source>
        <dbReference type="Proteomes" id="UP000266272"/>
    </source>
</evidence>
<evidence type="ECO:0000259" key="4">
    <source>
        <dbReference type="SMART" id="SM01340"/>
    </source>
</evidence>
<protein>
    <submittedName>
        <fullName evidence="5">Dna mismatch repair</fullName>
    </submittedName>
</protein>
<dbReference type="GO" id="GO:0032389">
    <property type="term" value="C:MutLalpha complex"/>
    <property type="evidence" value="ECO:0007669"/>
    <property type="project" value="TreeGrafter"/>
</dbReference>